<keyword evidence="2" id="KW-1185">Reference proteome</keyword>
<reference evidence="1" key="2">
    <citation type="submission" date="2020-09" db="EMBL/GenBank/DDBJ databases">
        <authorList>
            <person name="Sun Q."/>
            <person name="Zhou Y."/>
        </authorList>
    </citation>
    <scope>NUCLEOTIDE SEQUENCE</scope>
    <source>
        <strain evidence="1">CGMCC 4.7278</strain>
    </source>
</reference>
<accession>A0A917QMG9</accession>
<dbReference type="Proteomes" id="UP000612956">
    <property type="component" value="Unassembled WGS sequence"/>
</dbReference>
<dbReference type="AlphaFoldDB" id="A0A917QMG9"/>
<dbReference type="RefSeq" id="WP_188829878.1">
    <property type="nucleotide sequence ID" value="NZ_BMMW01000003.1"/>
</dbReference>
<evidence type="ECO:0000313" key="2">
    <source>
        <dbReference type="Proteomes" id="UP000612956"/>
    </source>
</evidence>
<organism evidence="1 2">
    <name type="scientific">Nocardia camponoti</name>
    <dbReference type="NCBI Taxonomy" id="1616106"/>
    <lineage>
        <taxon>Bacteria</taxon>
        <taxon>Bacillati</taxon>
        <taxon>Actinomycetota</taxon>
        <taxon>Actinomycetes</taxon>
        <taxon>Mycobacteriales</taxon>
        <taxon>Nocardiaceae</taxon>
        <taxon>Nocardia</taxon>
    </lineage>
</organism>
<reference evidence="1" key="1">
    <citation type="journal article" date="2014" name="Int. J. Syst. Evol. Microbiol.">
        <title>Complete genome sequence of Corynebacterium casei LMG S-19264T (=DSM 44701T), isolated from a smear-ripened cheese.</title>
        <authorList>
            <consortium name="US DOE Joint Genome Institute (JGI-PGF)"/>
            <person name="Walter F."/>
            <person name="Albersmeier A."/>
            <person name="Kalinowski J."/>
            <person name="Ruckert C."/>
        </authorList>
    </citation>
    <scope>NUCLEOTIDE SEQUENCE</scope>
    <source>
        <strain evidence="1">CGMCC 4.7278</strain>
    </source>
</reference>
<name>A0A917QMG9_9NOCA</name>
<gene>
    <name evidence="1" type="ORF">GCM10011591_32870</name>
</gene>
<comment type="caution">
    <text evidence="1">The sequence shown here is derived from an EMBL/GenBank/DDBJ whole genome shotgun (WGS) entry which is preliminary data.</text>
</comment>
<evidence type="ECO:0000313" key="1">
    <source>
        <dbReference type="EMBL" id="GGK58104.1"/>
    </source>
</evidence>
<protein>
    <submittedName>
        <fullName evidence="1">Uncharacterized protein</fullName>
    </submittedName>
</protein>
<proteinExistence type="predicted"/>
<dbReference type="EMBL" id="BMMW01000003">
    <property type="protein sequence ID" value="GGK58104.1"/>
    <property type="molecule type" value="Genomic_DNA"/>
</dbReference>
<sequence length="132" mass="14422">MSLDVSPTLLERAESGDITDAEFVECVRTSLPYAWEVVSRVAGELQSSDASVEFTDNVVPPPDEISRGQLLRALASDAIRGGLERHFGVKLAFQNCHRVAAFPLSAVGGDTYTRYISPRAQLLNQSPELRNC</sequence>
<dbReference type="Pfam" id="PF20704">
    <property type="entry name" value="KH_NucS_shadow"/>
    <property type="match status" value="1"/>
</dbReference>
<dbReference type="NCBIfam" id="NF040488">
    <property type="entry name" value="SCO5389_fam"/>
    <property type="match status" value="1"/>
</dbReference>